<dbReference type="Proteomes" id="UP001596405">
    <property type="component" value="Unassembled WGS sequence"/>
</dbReference>
<organism evidence="1 2">
    <name type="scientific">Rufibacter roseus</name>
    <dbReference type="NCBI Taxonomy" id="1567108"/>
    <lineage>
        <taxon>Bacteria</taxon>
        <taxon>Pseudomonadati</taxon>
        <taxon>Bacteroidota</taxon>
        <taxon>Cytophagia</taxon>
        <taxon>Cytophagales</taxon>
        <taxon>Hymenobacteraceae</taxon>
        <taxon>Rufibacter</taxon>
    </lineage>
</organism>
<evidence type="ECO:0000313" key="1">
    <source>
        <dbReference type="EMBL" id="MFC6998852.1"/>
    </source>
</evidence>
<accession>A0ABW2DLX5</accession>
<dbReference type="Pfam" id="PF11964">
    <property type="entry name" value="SpoIIAA-like"/>
    <property type="match status" value="1"/>
</dbReference>
<sequence>MVEIKETDDPKVFAVKVSGTLGKEEYDILVPALETRISQQGKINLYWEFENFDGWKPDGLWEDLKFDVQHVTDFDKIAIVGGKKWEQTITQLMKPFTTAEVKYFEHEERDEAREFVGL</sequence>
<proteinExistence type="predicted"/>
<evidence type="ECO:0000313" key="2">
    <source>
        <dbReference type="Proteomes" id="UP001596405"/>
    </source>
</evidence>
<dbReference type="InterPro" id="IPR021866">
    <property type="entry name" value="SpoIIAA-like"/>
</dbReference>
<dbReference type="InterPro" id="IPR038396">
    <property type="entry name" value="SpoIIAA-like_sf"/>
</dbReference>
<dbReference type="Gene3D" id="3.40.50.10600">
    <property type="entry name" value="SpoIIaa-like domains"/>
    <property type="match status" value="1"/>
</dbReference>
<comment type="caution">
    <text evidence="1">The sequence shown here is derived from an EMBL/GenBank/DDBJ whole genome shotgun (WGS) entry which is preliminary data.</text>
</comment>
<name>A0ABW2DLX5_9BACT</name>
<dbReference type="InterPro" id="IPR036513">
    <property type="entry name" value="STAS_dom_sf"/>
</dbReference>
<dbReference type="RefSeq" id="WP_066625190.1">
    <property type="nucleotide sequence ID" value="NZ_JBHSYQ010000008.1"/>
</dbReference>
<keyword evidence="2" id="KW-1185">Reference proteome</keyword>
<protein>
    <submittedName>
        <fullName evidence="1">STAS/SEC14 domain-containing protein</fullName>
    </submittedName>
</protein>
<dbReference type="EMBL" id="JBHSYQ010000008">
    <property type="protein sequence ID" value="MFC6998852.1"/>
    <property type="molecule type" value="Genomic_DNA"/>
</dbReference>
<reference evidence="2" key="1">
    <citation type="journal article" date="2019" name="Int. J. Syst. Evol. Microbiol.">
        <title>The Global Catalogue of Microorganisms (GCM) 10K type strain sequencing project: providing services to taxonomists for standard genome sequencing and annotation.</title>
        <authorList>
            <consortium name="The Broad Institute Genomics Platform"/>
            <consortium name="The Broad Institute Genome Sequencing Center for Infectious Disease"/>
            <person name="Wu L."/>
            <person name="Ma J."/>
        </authorList>
    </citation>
    <scope>NUCLEOTIDE SEQUENCE [LARGE SCALE GENOMIC DNA]</scope>
    <source>
        <strain evidence="2">CGMCC 4.7393</strain>
    </source>
</reference>
<gene>
    <name evidence="1" type="ORF">ACFQHR_14540</name>
</gene>
<dbReference type="SUPFAM" id="SSF52091">
    <property type="entry name" value="SpoIIaa-like"/>
    <property type="match status" value="1"/>
</dbReference>